<gene>
    <name evidence="1" type="ORF">MBHS_01064</name>
</gene>
<name>A0A1H6F709_9GAMM</name>
<evidence type="ECO:0000313" key="2">
    <source>
        <dbReference type="Proteomes" id="UP000236724"/>
    </source>
</evidence>
<accession>A0A1H6F709</accession>
<keyword evidence="2" id="KW-1185">Reference proteome</keyword>
<dbReference type="Proteomes" id="UP000236724">
    <property type="component" value="Unassembled WGS sequence"/>
</dbReference>
<dbReference type="OrthoDB" id="6692136at2"/>
<proteinExistence type="predicted"/>
<reference evidence="1 2" key="1">
    <citation type="submission" date="2016-10" db="EMBL/GenBank/DDBJ databases">
        <authorList>
            <person name="de Groot N.N."/>
        </authorList>
    </citation>
    <scope>NUCLEOTIDE SEQUENCE [LARGE SCALE GENOMIC DNA]</scope>
    <source>
        <strain evidence="1">MBHS1</strain>
    </source>
</reference>
<protein>
    <submittedName>
        <fullName evidence="1">Uncharacterized protein</fullName>
    </submittedName>
</protein>
<dbReference type="EMBL" id="FMSV02000172">
    <property type="protein sequence ID" value="SEH05211.1"/>
    <property type="molecule type" value="Genomic_DNA"/>
</dbReference>
<dbReference type="RefSeq" id="WP_103919180.1">
    <property type="nucleotide sequence ID" value="NZ_FMSV02000172.1"/>
</dbReference>
<sequence>MDKNIILDNIFNNDPLGLLDFKPKNSNTRTADERLLSSFQEINDFVTANGKEPEPNMGNISEFQLYSRLKNLRKDEIKTGLLKEHDIHNLLPVLEVNKVSQT</sequence>
<organism evidence="1 2">
    <name type="scientific">Candidatus Venteria ishoeyi</name>
    <dbReference type="NCBI Taxonomy" id="1899563"/>
    <lineage>
        <taxon>Bacteria</taxon>
        <taxon>Pseudomonadati</taxon>
        <taxon>Pseudomonadota</taxon>
        <taxon>Gammaproteobacteria</taxon>
        <taxon>Thiotrichales</taxon>
        <taxon>Thiotrichaceae</taxon>
        <taxon>Venteria</taxon>
    </lineage>
</organism>
<evidence type="ECO:0000313" key="1">
    <source>
        <dbReference type="EMBL" id="SEH05211.1"/>
    </source>
</evidence>
<dbReference type="AlphaFoldDB" id="A0A1H6F709"/>